<reference evidence="9" key="2">
    <citation type="submission" date="2025-09" db="UniProtKB">
        <authorList>
            <consortium name="Ensembl"/>
        </authorList>
    </citation>
    <scope>IDENTIFICATION</scope>
</reference>
<evidence type="ECO:0000256" key="7">
    <source>
        <dbReference type="RuleBase" id="RU079119"/>
    </source>
</evidence>
<name>A0A8C4R557_EPTBU</name>
<comment type="similarity">
    <text evidence="7">Belongs to the DHHC palmitoyltransferase family.</text>
</comment>
<dbReference type="GO" id="GO:0019706">
    <property type="term" value="F:protein-cysteine S-palmitoyltransferase activity"/>
    <property type="evidence" value="ECO:0007669"/>
    <property type="project" value="UniProtKB-EC"/>
</dbReference>
<keyword evidence="6 7" id="KW-0012">Acyltransferase</keyword>
<accession>A0A8C4R557</accession>
<dbReference type="Pfam" id="PF01529">
    <property type="entry name" value="DHHC"/>
    <property type="match status" value="1"/>
</dbReference>
<evidence type="ECO:0000256" key="4">
    <source>
        <dbReference type="ARBA" id="ARBA00022989"/>
    </source>
</evidence>
<dbReference type="PANTHER" id="PTHR12246">
    <property type="entry name" value="PALMITOYLTRANSFERASE ZDHHC16"/>
    <property type="match status" value="1"/>
</dbReference>
<dbReference type="Ensembl" id="ENSEBUT00000024345.1">
    <property type="protein sequence ID" value="ENSEBUP00000023769.1"/>
    <property type="gene ID" value="ENSEBUG00000014636.1"/>
</dbReference>
<keyword evidence="3 7" id="KW-0812">Transmembrane</keyword>
<keyword evidence="10" id="KW-1185">Reference proteome</keyword>
<keyword evidence="2 7" id="KW-0808">Transferase</keyword>
<evidence type="ECO:0000313" key="9">
    <source>
        <dbReference type="Ensembl" id="ENSEBUP00000023769.1"/>
    </source>
</evidence>
<evidence type="ECO:0000259" key="8">
    <source>
        <dbReference type="Pfam" id="PF01529"/>
    </source>
</evidence>
<dbReference type="PROSITE" id="PS50216">
    <property type="entry name" value="DHHC"/>
    <property type="match status" value="1"/>
</dbReference>
<comment type="catalytic activity">
    <reaction evidence="7">
        <text>L-cysteinyl-[protein] + hexadecanoyl-CoA = S-hexadecanoyl-L-cysteinyl-[protein] + CoA</text>
        <dbReference type="Rhea" id="RHEA:36683"/>
        <dbReference type="Rhea" id="RHEA-COMP:10131"/>
        <dbReference type="Rhea" id="RHEA-COMP:11032"/>
        <dbReference type="ChEBI" id="CHEBI:29950"/>
        <dbReference type="ChEBI" id="CHEBI:57287"/>
        <dbReference type="ChEBI" id="CHEBI:57379"/>
        <dbReference type="ChEBI" id="CHEBI:74151"/>
        <dbReference type="EC" id="2.3.1.225"/>
    </reaction>
</comment>
<dbReference type="Proteomes" id="UP000694388">
    <property type="component" value="Unplaced"/>
</dbReference>
<evidence type="ECO:0000256" key="6">
    <source>
        <dbReference type="ARBA" id="ARBA00023315"/>
    </source>
</evidence>
<feature type="transmembrane region" description="Helical" evidence="7">
    <location>
        <begin position="193"/>
        <end position="217"/>
    </location>
</feature>
<evidence type="ECO:0000256" key="1">
    <source>
        <dbReference type="ARBA" id="ARBA00004141"/>
    </source>
</evidence>
<keyword evidence="5 7" id="KW-0472">Membrane</keyword>
<organism evidence="9 10">
    <name type="scientific">Eptatretus burgeri</name>
    <name type="common">Inshore hagfish</name>
    <dbReference type="NCBI Taxonomy" id="7764"/>
    <lineage>
        <taxon>Eukaryota</taxon>
        <taxon>Metazoa</taxon>
        <taxon>Chordata</taxon>
        <taxon>Craniata</taxon>
        <taxon>Vertebrata</taxon>
        <taxon>Cyclostomata</taxon>
        <taxon>Myxini</taxon>
        <taxon>Myxiniformes</taxon>
        <taxon>Myxinidae</taxon>
        <taxon>Eptatretinae</taxon>
        <taxon>Eptatretus</taxon>
    </lineage>
</organism>
<feature type="domain" description="Palmitoyltransferase DHHC" evidence="8">
    <location>
        <begin position="111"/>
        <end position="232"/>
    </location>
</feature>
<protein>
    <recommendedName>
        <fullName evidence="7">Palmitoyltransferase</fullName>
        <ecNumber evidence="7">2.3.1.225</ecNumber>
    </recommendedName>
</protein>
<dbReference type="AlphaFoldDB" id="A0A8C4R557"/>
<feature type="transmembrane region" description="Helical" evidence="7">
    <location>
        <begin position="157"/>
        <end position="181"/>
    </location>
</feature>
<dbReference type="GeneTree" id="ENSGT00940000158214"/>
<evidence type="ECO:0000256" key="2">
    <source>
        <dbReference type="ARBA" id="ARBA00022679"/>
    </source>
</evidence>
<dbReference type="InterPro" id="IPR001594">
    <property type="entry name" value="Palmitoyltrfase_DHHC"/>
</dbReference>
<sequence length="325" mass="36540">MAVPVVRTLRHLVSALPALLLVALTCWSYFAYVVQLCVVAYLLAYHILFAMFIWSFCQTIFTPPKRPSKEYCLAPYDGEAMEADGSIELQKEILKRTAKGLPLFTRTESGALRYCERCQLIKPDRCHHCSVCDICVLKMDHHCPWVNNCVGFSNYKFFLLFLGYATLYCIFITATVLKYFICYWEDGLPSSPAKFHVLFLFFIAAMFAVSLGLLFGYHCWLVSTNVSTLEAFRAPVFEYGSDRSGFDLGVRSNMRQVFGASPRVWFLPIFSSVGDGLSFPVKSIPESCSRLLGGENTWEEEGNSNEEGTIFGNAGTVGVVFESES</sequence>
<dbReference type="EC" id="2.3.1.225" evidence="7"/>
<evidence type="ECO:0000256" key="3">
    <source>
        <dbReference type="ARBA" id="ARBA00022692"/>
    </source>
</evidence>
<feature type="transmembrane region" description="Helical" evidence="7">
    <location>
        <begin position="38"/>
        <end position="61"/>
    </location>
</feature>
<comment type="subcellular location">
    <subcellularLocation>
        <location evidence="1">Membrane</location>
        <topology evidence="1">Multi-pass membrane protein</topology>
    </subcellularLocation>
</comment>
<evidence type="ECO:0000256" key="5">
    <source>
        <dbReference type="ARBA" id="ARBA00023136"/>
    </source>
</evidence>
<dbReference type="InterPro" id="IPR039859">
    <property type="entry name" value="PFA4/ZDH16/20/ERF2-like"/>
</dbReference>
<reference evidence="9" key="1">
    <citation type="submission" date="2025-08" db="UniProtKB">
        <authorList>
            <consortium name="Ensembl"/>
        </authorList>
    </citation>
    <scope>IDENTIFICATION</scope>
</reference>
<comment type="domain">
    <text evidence="7">The DHHC domain is required for palmitoyltransferase activity.</text>
</comment>
<proteinExistence type="inferred from homology"/>
<keyword evidence="4 7" id="KW-1133">Transmembrane helix</keyword>
<evidence type="ECO:0000313" key="10">
    <source>
        <dbReference type="Proteomes" id="UP000694388"/>
    </source>
</evidence>
<feature type="transmembrane region" description="Helical" evidence="7">
    <location>
        <begin position="12"/>
        <end position="32"/>
    </location>
</feature>
<dbReference type="GO" id="GO:0016020">
    <property type="term" value="C:membrane"/>
    <property type="evidence" value="ECO:0007669"/>
    <property type="project" value="UniProtKB-SubCell"/>
</dbReference>